<dbReference type="InterPro" id="IPR052897">
    <property type="entry name" value="Sec-Metab_Biosynth_Hydrolase"/>
</dbReference>
<feature type="domain" description="AB hydrolase-1" evidence="2">
    <location>
        <begin position="28"/>
        <end position="248"/>
    </location>
</feature>
<keyword evidence="4" id="KW-1185">Reference proteome</keyword>
<dbReference type="Pfam" id="PF12697">
    <property type="entry name" value="Abhydrolase_6"/>
    <property type="match status" value="1"/>
</dbReference>
<organism evidence="3 4">
    <name type="scientific">Bosea lupini</name>
    <dbReference type="NCBI Taxonomy" id="1036779"/>
    <lineage>
        <taxon>Bacteria</taxon>
        <taxon>Pseudomonadati</taxon>
        <taxon>Pseudomonadota</taxon>
        <taxon>Alphaproteobacteria</taxon>
        <taxon>Hyphomicrobiales</taxon>
        <taxon>Boseaceae</taxon>
        <taxon>Bosea</taxon>
    </lineage>
</organism>
<proteinExistence type="predicted"/>
<evidence type="ECO:0000259" key="2">
    <source>
        <dbReference type="Pfam" id="PF12697"/>
    </source>
</evidence>
<protein>
    <submittedName>
        <fullName evidence="3">Pimeloyl-ACP methyl ester carboxylesterase</fullName>
    </submittedName>
</protein>
<dbReference type="Proteomes" id="UP000199664">
    <property type="component" value="Unassembled WGS sequence"/>
</dbReference>
<evidence type="ECO:0000313" key="3">
    <source>
        <dbReference type="EMBL" id="SEM19098.1"/>
    </source>
</evidence>
<dbReference type="EMBL" id="FOAN01000008">
    <property type="protein sequence ID" value="SEM19098.1"/>
    <property type="molecule type" value="Genomic_DNA"/>
</dbReference>
<dbReference type="AlphaFoldDB" id="A0A1H7WDL8"/>
<dbReference type="SUPFAM" id="SSF53474">
    <property type="entry name" value="alpha/beta-Hydrolases"/>
    <property type="match status" value="1"/>
</dbReference>
<gene>
    <name evidence="3" type="ORF">SAMN04515666_108107</name>
</gene>
<feature type="chain" id="PRO_5011616887" evidence="1">
    <location>
        <begin position="22"/>
        <end position="255"/>
    </location>
</feature>
<reference evidence="4" key="1">
    <citation type="submission" date="2016-10" db="EMBL/GenBank/DDBJ databases">
        <authorList>
            <person name="Varghese N."/>
            <person name="Submissions S."/>
        </authorList>
    </citation>
    <scope>NUCLEOTIDE SEQUENCE [LARGE SCALE GENOMIC DNA]</scope>
    <source>
        <strain evidence="4">LMG 26383,CCUG 61248,R- 45681</strain>
    </source>
</reference>
<evidence type="ECO:0000313" key="4">
    <source>
        <dbReference type="Proteomes" id="UP000199664"/>
    </source>
</evidence>
<feature type="signal peptide" evidence="1">
    <location>
        <begin position="1"/>
        <end position="21"/>
    </location>
</feature>
<dbReference type="RefSeq" id="WP_091839841.1">
    <property type="nucleotide sequence ID" value="NZ_FOAN01000008.1"/>
</dbReference>
<dbReference type="Gene3D" id="3.40.50.1820">
    <property type="entry name" value="alpha/beta hydrolase"/>
    <property type="match status" value="1"/>
</dbReference>
<dbReference type="InterPro" id="IPR000073">
    <property type="entry name" value="AB_hydrolase_1"/>
</dbReference>
<name>A0A1H7WDL8_9HYPH</name>
<accession>A0A1H7WDL8</accession>
<dbReference type="STRING" id="1036779.SAMN04515666_108107"/>
<dbReference type="OrthoDB" id="9814966at2"/>
<dbReference type="InterPro" id="IPR029058">
    <property type="entry name" value="AB_hydrolase_fold"/>
</dbReference>
<dbReference type="PANTHER" id="PTHR37017:SF11">
    <property type="entry name" value="ESTERASE_LIPASE_THIOESTERASE DOMAIN-CONTAINING PROTEIN"/>
    <property type="match status" value="1"/>
</dbReference>
<dbReference type="PANTHER" id="PTHR37017">
    <property type="entry name" value="AB HYDROLASE-1 DOMAIN-CONTAINING PROTEIN-RELATED"/>
    <property type="match status" value="1"/>
</dbReference>
<keyword evidence="1" id="KW-0732">Signal</keyword>
<evidence type="ECO:0000256" key="1">
    <source>
        <dbReference type="SAM" id="SignalP"/>
    </source>
</evidence>
<sequence length="255" mass="26034">MSTLAATVAVATTLLAGAAMAQPVKPTIVLVHGAFADSSSWNGVISSLQQKGYRTVAVANPLRCVSGDARLVSDVVASIAGPVVLVGHSYGGQVISNAVKGHANVKSLVYVAAFAPEAGEAAADLAGRFPGGTLGEALAPPVKLAGGGVDLYIDQAKFRDQFAHDVPAEATALMAAGQRPITEAALTEKSGEPAWKSLPSYFVYGDGDKNIPAKALGFMAERAGSKRTVVIKGGSHVVMVSQPKSIAELIDEAAR</sequence>